<reference evidence="2 3" key="1">
    <citation type="journal article" date="2010" name="BMC Genomics">
        <title>Metabolic flexibility revealed in the genome of the cyst-forming alpha-1 proteobacterium Rhodospirillum centenum.</title>
        <authorList>
            <person name="Lu Y.K."/>
            <person name="Marden J."/>
            <person name="Han M."/>
            <person name="Swingley W.D."/>
            <person name="Mastrian S.D."/>
            <person name="Chowdhury S.R."/>
            <person name="Hao J."/>
            <person name="Helmy T."/>
            <person name="Kim S."/>
            <person name="Kurdoglu A.A."/>
            <person name="Matthies H.J."/>
            <person name="Rollo D."/>
            <person name="Stothard P."/>
            <person name="Blankenship R.E."/>
            <person name="Bauer C.E."/>
            <person name="Touchman J.W."/>
        </authorList>
    </citation>
    <scope>NUCLEOTIDE SEQUENCE [LARGE SCALE GENOMIC DNA]</scope>
    <source>
        <strain evidence="3">ATCC 51521 / SW</strain>
    </source>
</reference>
<dbReference type="eggNOG" id="ENOG502ZSCJ">
    <property type="taxonomic scope" value="Bacteria"/>
</dbReference>
<dbReference type="OrthoDB" id="8455128at2"/>
<dbReference type="AlphaFoldDB" id="B6IQ05"/>
<dbReference type="EMBL" id="CP000613">
    <property type="protein sequence ID" value="ACI97541.1"/>
    <property type="molecule type" value="Genomic_DNA"/>
</dbReference>
<dbReference type="Proteomes" id="UP000001591">
    <property type="component" value="Chromosome"/>
</dbReference>
<feature type="transmembrane region" description="Helical" evidence="1">
    <location>
        <begin position="6"/>
        <end position="24"/>
    </location>
</feature>
<protein>
    <submittedName>
        <fullName evidence="2">Uncharacterized protein</fullName>
    </submittedName>
</protein>
<keyword evidence="3" id="KW-1185">Reference proteome</keyword>
<keyword evidence="1" id="KW-0472">Membrane</keyword>
<sequence length="90" mass="9667">MTTAEWALLVAIVAHGAAIMAALLKLVAWGTTKVAVIEGRIGTLERAVDNDITGRRVVAQIVNDVAVIKSEIAEVRQALRHAEHQSDKQS</sequence>
<dbReference type="STRING" id="414684.RC1_0092"/>
<evidence type="ECO:0000313" key="3">
    <source>
        <dbReference type="Proteomes" id="UP000001591"/>
    </source>
</evidence>
<name>B6IQ05_RHOCS</name>
<evidence type="ECO:0000313" key="2">
    <source>
        <dbReference type="EMBL" id="ACI97541.1"/>
    </source>
</evidence>
<keyword evidence="1" id="KW-0812">Transmembrane</keyword>
<organism evidence="2 3">
    <name type="scientific">Rhodospirillum centenum (strain ATCC 51521 / SW)</name>
    <dbReference type="NCBI Taxonomy" id="414684"/>
    <lineage>
        <taxon>Bacteria</taxon>
        <taxon>Pseudomonadati</taxon>
        <taxon>Pseudomonadota</taxon>
        <taxon>Alphaproteobacteria</taxon>
        <taxon>Rhodospirillales</taxon>
        <taxon>Rhodospirillaceae</taxon>
        <taxon>Rhodospirillum</taxon>
    </lineage>
</organism>
<dbReference type="RefSeq" id="WP_012565332.1">
    <property type="nucleotide sequence ID" value="NC_011420.2"/>
</dbReference>
<evidence type="ECO:0000256" key="1">
    <source>
        <dbReference type="SAM" id="Phobius"/>
    </source>
</evidence>
<dbReference type="HOGENOM" id="CLU_2438763_0_0_5"/>
<dbReference type="KEGG" id="rce:RC1_0092"/>
<accession>B6IQ05</accession>
<proteinExistence type="predicted"/>
<gene>
    <name evidence="2" type="ordered locus">RC1_0092</name>
</gene>
<keyword evidence="1" id="KW-1133">Transmembrane helix</keyword>